<feature type="domain" description="Protein ENHANCED DISEASE RESISTANCE 2 C-terminal" evidence="1">
    <location>
        <begin position="97"/>
        <end position="299"/>
    </location>
</feature>
<dbReference type="InterPro" id="IPR045096">
    <property type="entry name" value="EDR2-like"/>
</dbReference>
<evidence type="ECO:0000259" key="1">
    <source>
        <dbReference type="Pfam" id="PF07059"/>
    </source>
</evidence>
<reference evidence="2" key="1">
    <citation type="submission" date="2021-01" db="EMBL/GenBank/DDBJ databases">
        <authorList>
            <person name="Corre E."/>
            <person name="Pelletier E."/>
            <person name="Niang G."/>
            <person name="Scheremetjew M."/>
            <person name="Finn R."/>
            <person name="Kale V."/>
            <person name="Holt S."/>
            <person name="Cochrane G."/>
            <person name="Meng A."/>
            <person name="Brown T."/>
            <person name="Cohen L."/>
        </authorList>
    </citation>
    <scope>NUCLEOTIDE SEQUENCE</scope>
    <source>
        <strain evidence="2">RCC3387</strain>
    </source>
</reference>
<accession>A0A6U9BLR1</accession>
<organism evidence="2">
    <name type="scientific">Zooxanthella nutricula</name>
    <dbReference type="NCBI Taxonomy" id="1333877"/>
    <lineage>
        <taxon>Eukaryota</taxon>
        <taxon>Sar</taxon>
        <taxon>Alveolata</taxon>
        <taxon>Dinophyceae</taxon>
        <taxon>Peridiniales</taxon>
        <taxon>Peridiniales incertae sedis</taxon>
        <taxon>Zooxanthella</taxon>
    </lineage>
</organism>
<dbReference type="EMBL" id="HBGW01070101">
    <property type="protein sequence ID" value="CAD9619899.1"/>
    <property type="molecule type" value="Transcribed_RNA"/>
</dbReference>
<dbReference type="PANTHER" id="PTHR12136">
    <property type="entry name" value="ENHANCED DISEASE RESISTANCE-RELATED"/>
    <property type="match status" value="1"/>
</dbReference>
<protein>
    <recommendedName>
        <fullName evidence="1">Protein ENHANCED DISEASE RESISTANCE 2 C-terminal domain-containing protein</fullName>
    </recommendedName>
</protein>
<proteinExistence type="predicted"/>
<name>A0A6U9BLR1_9DINO</name>
<dbReference type="AlphaFoldDB" id="A0A6U9BLR1"/>
<dbReference type="PANTHER" id="PTHR12136:SF41">
    <property type="entry name" value="PLECKSTRIN HOMOLOGY (PH) AND LIPID-BINDING START DOMAINS-CONTAINING PROTEIN"/>
    <property type="match status" value="1"/>
</dbReference>
<sequence length="312" mass="34986">MCGRHDDRPARCARLRAVCLRWRAWFKRSRRKGQEDTDDESGDDDFAWYEDREFDSFFFPMTMFRNCEDGSDASSSASGADDSSFSRRSYPGHKHCWDDAEWSDIKVRGASYLADSVKVPSQSPMLDLVFADLFRSPSSFVGYTASDRGVVPAIRAQGDHRSLLVLNFRVPSVQLVVAWAVPKIADWESRPEGRLFKRFYDQMDATERNARLKLLPTVVDGPWMVKSAVGSRPVIIGKQCPTTYTKVDGGLEVLIDCETAAMGKRLSKLLTGGECVVGLHAILEGHAEDELPERILGSVCVFNGSLDKVRSW</sequence>
<gene>
    <name evidence="2" type="ORF">BRAN1462_LOCUS44713</name>
</gene>
<dbReference type="InterPro" id="IPR009769">
    <property type="entry name" value="EDR2_C"/>
</dbReference>
<evidence type="ECO:0000313" key="2">
    <source>
        <dbReference type="EMBL" id="CAD9619899.1"/>
    </source>
</evidence>
<dbReference type="Pfam" id="PF07059">
    <property type="entry name" value="EDR2_C"/>
    <property type="match status" value="1"/>
</dbReference>